<comment type="caution">
    <text evidence="1">The sequence shown here is derived from an EMBL/GenBank/DDBJ whole genome shotgun (WGS) entry which is preliminary data.</text>
</comment>
<keyword evidence="2" id="KW-1185">Reference proteome</keyword>
<evidence type="ECO:0000313" key="1">
    <source>
        <dbReference type="EMBL" id="GJT70683.1"/>
    </source>
</evidence>
<name>A0ABQ5G645_9ASTR</name>
<gene>
    <name evidence="1" type="ORF">Tco_1029969</name>
</gene>
<dbReference type="EMBL" id="BQNB010018099">
    <property type="protein sequence ID" value="GJT70683.1"/>
    <property type="molecule type" value="Genomic_DNA"/>
</dbReference>
<proteinExistence type="predicted"/>
<sequence>MSCKLPSITSHVSEQAWRRSESWVVGNDNSAQVIDVLVKSGECSGEWEGSGEGEGEDVILEGEVEGVVTANIEGKSATSCPENAFVAGFSAYLIQSE</sequence>
<evidence type="ECO:0000313" key="2">
    <source>
        <dbReference type="Proteomes" id="UP001151760"/>
    </source>
</evidence>
<accession>A0ABQ5G645</accession>
<reference evidence="1" key="1">
    <citation type="journal article" date="2022" name="Int. J. Mol. Sci.">
        <title>Draft Genome of Tanacetum Coccineum: Genomic Comparison of Closely Related Tanacetum-Family Plants.</title>
        <authorList>
            <person name="Yamashiro T."/>
            <person name="Shiraishi A."/>
            <person name="Nakayama K."/>
            <person name="Satake H."/>
        </authorList>
    </citation>
    <scope>NUCLEOTIDE SEQUENCE</scope>
</reference>
<dbReference type="Proteomes" id="UP001151760">
    <property type="component" value="Unassembled WGS sequence"/>
</dbReference>
<protein>
    <submittedName>
        <fullName evidence="1">Uncharacterized protein</fullName>
    </submittedName>
</protein>
<reference evidence="1" key="2">
    <citation type="submission" date="2022-01" db="EMBL/GenBank/DDBJ databases">
        <authorList>
            <person name="Yamashiro T."/>
            <person name="Shiraishi A."/>
            <person name="Satake H."/>
            <person name="Nakayama K."/>
        </authorList>
    </citation>
    <scope>NUCLEOTIDE SEQUENCE</scope>
</reference>
<organism evidence="1 2">
    <name type="scientific">Tanacetum coccineum</name>
    <dbReference type="NCBI Taxonomy" id="301880"/>
    <lineage>
        <taxon>Eukaryota</taxon>
        <taxon>Viridiplantae</taxon>
        <taxon>Streptophyta</taxon>
        <taxon>Embryophyta</taxon>
        <taxon>Tracheophyta</taxon>
        <taxon>Spermatophyta</taxon>
        <taxon>Magnoliopsida</taxon>
        <taxon>eudicotyledons</taxon>
        <taxon>Gunneridae</taxon>
        <taxon>Pentapetalae</taxon>
        <taxon>asterids</taxon>
        <taxon>campanulids</taxon>
        <taxon>Asterales</taxon>
        <taxon>Asteraceae</taxon>
        <taxon>Asteroideae</taxon>
        <taxon>Anthemideae</taxon>
        <taxon>Anthemidinae</taxon>
        <taxon>Tanacetum</taxon>
    </lineage>
</organism>